<dbReference type="InterPro" id="IPR000868">
    <property type="entry name" value="Isochorismatase-like_dom"/>
</dbReference>
<name>A0A151AL12_9CLOT</name>
<dbReference type="PANTHER" id="PTHR43540:SF6">
    <property type="entry name" value="ISOCHORISMATASE-LIKE DOMAIN-CONTAINING PROTEIN"/>
    <property type="match status" value="1"/>
</dbReference>
<dbReference type="InterPro" id="IPR036380">
    <property type="entry name" value="Isochorismatase-like_sf"/>
</dbReference>
<evidence type="ECO:0000313" key="5">
    <source>
        <dbReference type="Proteomes" id="UP000075374"/>
    </source>
</evidence>
<dbReference type="EMBL" id="LTBB01000011">
    <property type="protein sequence ID" value="KYH28331.1"/>
    <property type="molecule type" value="Genomic_DNA"/>
</dbReference>
<keyword evidence="2 4" id="KW-0378">Hydrolase</keyword>
<dbReference type="AlphaFoldDB" id="A0A151AL12"/>
<dbReference type="EC" id="3.5.1.110" evidence="4"/>
<evidence type="ECO:0000256" key="1">
    <source>
        <dbReference type="ARBA" id="ARBA00006336"/>
    </source>
</evidence>
<protein>
    <submittedName>
        <fullName evidence="4">Peroxyureidoacrylate/ureidoacrylate amidohydrolase RutB</fullName>
        <ecNumber evidence="4">3.5.1.110</ecNumber>
    </submittedName>
</protein>
<evidence type="ECO:0000256" key="2">
    <source>
        <dbReference type="ARBA" id="ARBA00022801"/>
    </source>
</evidence>
<dbReference type="InterPro" id="IPR050272">
    <property type="entry name" value="Isochorismatase-like_hydrls"/>
</dbReference>
<keyword evidence="5" id="KW-1185">Reference proteome</keyword>
<dbReference type="Proteomes" id="UP000075374">
    <property type="component" value="Unassembled WGS sequence"/>
</dbReference>
<proteinExistence type="inferred from homology"/>
<sequence>MLNKKETALLVIDMQYGGGAPDGSLVKMLNVDVTKQEDIVTPIIKLKDYFNENGMLVVNIKTEYEEDFSDWKMLAERFEVKKYKHFVKGSLDAEIIPPLAPREGEELVIKHRWNAFFNTNLDELLKSKNIKNLILVGAATDVCVFETCSYAFSLNYNCIVPIETTASFNAERKQMGLKMLKFGRAQVVNVEEVYKMFE</sequence>
<dbReference type="CDD" id="cd00431">
    <property type="entry name" value="cysteine_hydrolases"/>
    <property type="match status" value="1"/>
</dbReference>
<dbReference type="Gene3D" id="3.40.50.850">
    <property type="entry name" value="Isochorismatase-like"/>
    <property type="match status" value="1"/>
</dbReference>
<organism evidence="4 5">
    <name type="scientific">Clostridium colicanis DSM 13634</name>
    <dbReference type="NCBI Taxonomy" id="1121305"/>
    <lineage>
        <taxon>Bacteria</taxon>
        <taxon>Bacillati</taxon>
        <taxon>Bacillota</taxon>
        <taxon>Clostridia</taxon>
        <taxon>Eubacteriales</taxon>
        <taxon>Clostridiaceae</taxon>
        <taxon>Clostridium</taxon>
    </lineage>
</organism>
<gene>
    <name evidence="4" type="primary">rutB</name>
    <name evidence="4" type="ORF">CLCOL_20570</name>
</gene>
<reference evidence="4 5" key="1">
    <citation type="submission" date="2016-02" db="EMBL/GenBank/DDBJ databases">
        <title>Genome sequence of Clostridium colicanis DSM 13634.</title>
        <authorList>
            <person name="Poehlein A."/>
            <person name="Daniel R."/>
        </authorList>
    </citation>
    <scope>NUCLEOTIDE SEQUENCE [LARGE SCALE GENOMIC DNA]</scope>
    <source>
        <strain evidence="4 5">DSM 13634</strain>
    </source>
</reference>
<accession>A0A151AL12</accession>
<evidence type="ECO:0000313" key="4">
    <source>
        <dbReference type="EMBL" id="KYH28331.1"/>
    </source>
</evidence>
<dbReference type="STRING" id="1121305.CLCOL_20570"/>
<comment type="similarity">
    <text evidence="1">Belongs to the isochorismatase family.</text>
</comment>
<dbReference type="Pfam" id="PF00857">
    <property type="entry name" value="Isochorismatase"/>
    <property type="match status" value="1"/>
</dbReference>
<comment type="caution">
    <text evidence="4">The sequence shown here is derived from an EMBL/GenBank/DDBJ whole genome shotgun (WGS) entry which is preliminary data.</text>
</comment>
<evidence type="ECO:0000259" key="3">
    <source>
        <dbReference type="Pfam" id="PF00857"/>
    </source>
</evidence>
<dbReference type="GO" id="GO:0016787">
    <property type="term" value="F:hydrolase activity"/>
    <property type="evidence" value="ECO:0007669"/>
    <property type="project" value="UniProtKB-KW"/>
</dbReference>
<dbReference type="PATRIC" id="fig|1121305.3.peg.2063"/>
<dbReference type="SUPFAM" id="SSF52499">
    <property type="entry name" value="Isochorismatase-like hydrolases"/>
    <property type="match status" value="1"/>
</dbReference>
<dbReference type="PANTHER" id="PTHR43540">
    <property type="entry name" value="PEROXYUREIDOACRYLATE/UREIDOACRYLATE AMIDOHYDROLASE-RELATED"/>
    <property type="match status" value="1"/>
</dbReference>
<feature type="domain" description="Isochorismatase-like" evidence="3">
    <location>
        <begin position="7"/>
        <end position="190"/>
    </location>
</feature>